<name>A0A183N911_9TREM</name>
<gene>
    <name evidence="1" type="ORF">SMRZ_LOCUS24786</name>
</gene>
<protein>
    <submittedName>
        <fullName evidence="1">Uncharacterized protein</fullName>
    </submittedName>
</protein>
<sequence>MTIRQTKSRKAEGPDNIPAEALKSDMEVTRNMRHLLFRKSWEEEQVPTD</sequence>
<proteinExistence type="predicted"/>
<evidence type="ECO:0000313" key="1">
    <source>
        <dbReference type="EMBL" id="VDP52796.1"/>
    </source>
</evidence>
<reference evidence="1 2" key="1">
    <citation type="submission" date="2018-11" db="EMBL/GenBank/DDBJ databases">
        <authorList>
            <consortium name="Pathogen Informatics"/>
        </authorList>
    </citation>
    <scope>NUCLEOTIDE SEQUENCE [LARGE SCALE GENOMIC DNA]</scope>
    <source>
        <strain evidence="1 2">Zambia</strain>
    </source>
</reference>
<accession>A0A183N911</accession>
<dbReference type="Proteomes" id="UP000277204">
    <property type="component" value="Unassembled WGS sequence"/>
</dbReference>
<evidence type="ECO:0000313" key="2">
    <source>
        <dbReference type="Proteomes" id="UP000277204"/>
    </source>
</evidence>
<organism evidence="1 2">
    <name type="scientific">Schistosoma margrebowiei</name>
    <dbReference type="NCBI Taxonomy" id="48269"/>
    <lineage>
        <taxon>Eukaryota</taxon>
        <taxon>Metazoa</taxon>
        <taxon>Spiralia</taxon>
        <taxon>Lophotrochozoa</taxon>
        <taxon>Platyhelminthes</taxon>
        <taxon>Trematoda</taxon>
        <taxon>Digenea</taxon>
        <taxon>Strigeidida</taxon>
        <taxon>Schistosomatoidea</taxon>
        <taxon>Schistosomatidae</taxon>
        <taxon>Schistosoma</taxon>
    </lineage>
</organism>
<dbReference type="EMBL" id="UZAI01020685">
    <property type="protein sequence ID" value="VDP52796.1"/>
    <property type="molecule type" value="Genomic_DNA"/>
</dbReference>
<dbReference type="AlphaFoldDB" id="A0A183N911"/>
<keyword evidence="2" id="KW-1185">Reference proteome</keyword>